<proteinExistence type="predicted"/>
<organism evidence="2">
    <name type="scientific">Noccaea caerulescens</name>
    <name type="common">Alpine penny-cress</name>
    <name type="synonym">Thlaspi caerulescens</name>
    <dbReference type="NCBI Taxonomy" id="107243"/>
    <lineage>
        <taxon>Eukaryota</taxon>
        <taxon>Viridiplantae</taxon>
        <taxon>Streptophyta</taxon>
        <taxon>Embryophyta</taxon>
        <taxon>Tracheophyta</taxon>
        <taxon>Spermatophyta</taxon>
        <taxon>Magnoliopsida</taxon>
        <taxon>eudicotyledons</taxon>
        <taxon>Gunneridae</taxon>
        <taxon>Pentapetalae</taxon>
        <taxon>rosids</taxon>
        <taxon>malvids</taxon>
        <taxon>Brassicales</taxon>
        <taxon>Brassicaceae</taxon>
        <taxon>Coluteocarpeae</taxon>
        <taxon>Noccaea</taxon>
    </lineage>
</organism>
<gene>
    <name evidence="2" type="ORF">GA_TR19250_c14_g1_i1_g.62124</name>
</gene>
<dbReference type="AlphaFoldDB" id="A0A1J3CTR3"/>
<evidence type="ECO:0000256" key="1">
    <source>
        <dbReference type="SAM" id="MobiDB-lite"/>
    </source>
</evidence>
<sequence length="113" mass="13118">MKVRLLHQTSQPAQGTWSGKRQTLKPNHSQKDQKKNLQELQLHNLQPSTVQIEQPELLVCLSTKQITGNQNSEWSESLNGDIHWNIYSFQARKSKCYISIVEDGNREKLFRSD</sequence>
<feature type="compositionally biased region" description="Polar residues" evidence="1">
    <location>
        <begin position="7"/>
        <end position="27"/>
    </location>
</feature>
<dbReference type="EMBL" id="GEVI01021102">
    <property type="protein sequence ID" value="JAU11218.1"/>
    <property type="molecule type" value="Transcribed_RNA"/>
</dbReference>
<reference evidence="2" key="1">
    <citation type="submission" date="2016-07" db="EMBL/GenBank/DDBJ databases">
        <title>De novo transcriptome assembly of four accessions of the metal hyperaccumulator plant Noccaea caerulescens.</title>
        <authorList>
            <person name="Blande D."/>
            <person name="Halimaa P."/>
            <person name="Tervahauta A.I."/>
            <person name="Aarts M.G."/>
            <person name="Karenlampi S.O."/>
        </authorList>
    </citation>
    <scope>NUCLEOTIDE SEQUENCE</scope>
</reference>
<accession>A0A1J3CTR3</accession>
<evidence type="ECO:0000313" key="2">
    <source>
        <dbReference type="EMBL" id="JAU11218.1"/>
    </source>
</evidence>
<feature type="region of interest" description="Disordered" evidence="1">
    <location>
        <begin position="1"/>
        <end position="34"/>
    </location>
</feature>
<name>A0A1J3CTR3_NOCCA</name>
<protein>
    <submittedName>
        <fullName evidence="2">Uncharacterized protein</fullName>
    </submittedName>
</protein>